<comment type="cofactor">
    <cofactor evidence="1">
        <name>pyridoxal 5'-phosphate</name>
        <dbReference type="ChEBI" id="CHEBI:597326"/>
    </cofactor>
</comment>
<name>A0AAN8I6X5_9EURO</name>
<dbReference type="InterPro" id="IPR015421">
    <property type="entry name" value="PyrdxlP-dep_Trfase_major"/>
</dbReference>
<keyword evidence="6" id="KW-1185">Reference proteome</keyword>
<dbReference type="Pfam" id="PF00202">
    <property type="entry name" value="Aminotran_3"/>
    <property type="match status" value="1"/>
</dbReference>
<gene>
    <name evidence="5" type="ORF">OHC33_006881</name>
</gene>
<dbReference type="CDD" id="cd00610">
    <property type="entry name" value="OAT_like"/>
    <property type="match status" value="1"/>
</dbReference>
<evidence type="ECO:0000256" key="4">
    <source>
        <dbReference type="RuleBase" id="RU003560"/>
    </source>
</evidence>
<dbReference type="PANTHER" id="PTHR43094">
    <property type="entry name" value="AMINOTRANSFERASE"/>
    <property type="match status" value="1"/>
</dbReference>
<organism evidence="5 6">
    <name type="scientific">Knufia fluminis</name>
    <dbReference type="NCBI Taxonomy" id="191047"/>
    <lineage>
        <taxon>Eukaryota</taxon>
        <taxon>Fungi</taxon>
        <taxon>Dikarya</taxon>
        <taxon>Ascomycota</taxon>
        <taxon>Pezizomycotina</taxon>
        <taxon>Eurotiomycetes</taxon>
        <taxon>Chaetothyriomycetidae</taxon>
        <taxon>Chaetothyriales</taxon>
        <taxon>Trichomeriaceae</taxon>
        <taxon>Knufia</taxon>
    </lineage>
</organism>
<dbReference type="NCBIfam" id="NF005685">
    <property type="entry name" value="PRK07483.1"/>
    <property type="match status" value="1"/>
</dbReference>
<evidence type="ECO:0008006" key="7">
    <source>
        <dbReference type="Google" id="ProtNLM"/>
    </source>
</evidence>
<dbReference type="Proteomes" id="UP001316803">
    <property type="component" value="Unassembled WGS sequence"/>
</dbReference>
<keyword evidence="3 4" id="KW-0663">Pyridoxal phosphate</keyword>
<comment type="caution">
    <text evidence="5">The sequence shown here is derived from an EMBL/GenBank/DDBJ whole genome shotgun (WGS) entry which is preliminary data.</text>
</comment>
<evidence type="ECO:0000256" key="3">
    <source>
        <dbReference type="ARBA" id="ARBA00022898"/>
    </source>
</evidence>
<evidence type="ECO:0000256" key="1">
    <source>
        <dbReference type="ARBA" id="ARBA00001933"/>
    </source>
</evidence>
<dbReference type="GO" id="GO:0005829">
    <property type="term" value="C:cytosol"/>
    <property type="evidence" value="ECO:0007669"/>
    <property type="project" value="TreeGrafter"/>
</dbReference>
<reference evidence="5 6" key="1">
    <citation type="submission" date="2022-12" db="EMBL/GenBank/DDBJ databases">
        <title>Genomic features and morphological characterization of a novel Knufia sp. strain isolated from spacecraft assembly facility.</title>
        <authorList>
            <person name="Teixeira M."/>
            <person name="Chander A.M."/>
            <person name="Stajich J.E."/>
            <person name="Venkateswaran K."/>
        </authorList>
    </citation>
    <scope>NUCLEOTIDE SEQUENCE [LARGE SCALE GENOMIC DNA]</scope>
    <source>
        <strain evidence="5 6">FJI-L2-BK-P2</strain>
    </source>
</reference>
<dbReference type="GO" id="GO:0030170">
    <property type="term" value="F:pyridoxal phosphate binding"/>
    <property type="evidence" value="ECO:0007669"/>
    <property type="project" value="InterPro"/>
</dbReference>
<proteinExistence type="inferred from homology"/>
<dbReference type="PANTHER" id="PTHR43094:SF1">
    <property type="entry name" value="AMINOTRANSFERASE CLASS-III"/>
    <property type="match status" value="1"/>
</dbReference>
<dbReference type="InterPro" id="IPR015422">
    <property type="entry name" value="PyrdxlP-dep_Trfase_small"/>
</dbReference>
<evidence type="ECO:0000256" key="2">
    <source>
        <dbReference type="ARBA" id="ARBA00008954"/>
    </source>
</evidence>
<dbReference type="GO" id="GO:0008483">
    <property type="term" value="F:transaminase activity"/>
    <property type="evidence" value="ECO:0007669"/>
    <property type="project" value="InterPro"/>
</dbReference>
<dbReference type="SUPFAM" id="SSF53383">
    <property type="entry name" value="PLP-dependent transferases"/>
    <property type="match status" value="1"/>
</dbReference>
<accession>A0AAN8I6X5</accession>
<dbReference type="InterPro" id="IPR005814">
    <property type="entry name" value="Aminotrans_3"/>
</dbReference>
<dbReference type="InterPro" id="IPR015424">
    <property type="entry name" value="PyrdxlP-dep_Trfase"/>
</dbReference>
<dbReference type="EMBL" id="JAKLMC020000017">
    <property type="protein sequence ID" value="KAK5951995.1"/>
    <property type="molecule type" value="Genomic_DNA"/>
</dbReference>
<evidence type="ECO:0000313" key="5">
    <source>
        <dbReference type="EMBL" id="KAK5951995.1"/>
    </source>
</evidence>
<protein>
    <recommendedName>
        <fullName evidence="7">Aminotransferase</fullName>
    </recommendedName>
</protein>
<dbReference type="AlphaFoldDB" id="A0AAN8I6X5"/>
<dbReference type="Gene3D" id="3.90.1150.10">
    <property type="entry name" value="Aspartate Aminotransferase, domain 1"/>
    <property type="match status" value="1"/>
</dbReference>
<sequence>MSGPNLNGTSTRARIEKTAQMHIEPASDEMVDVVDSKAVMHRTLLEQPLRVVGSEGLYLHLENGQKFLDATGGPAVACLGHNNPIVKKAIMDQLDKVAYVGTVFYSTSAAEELCSLLVRGTNGAMSRAFICNSGSEAAEAAMKMARQYFVELEGPATKRHRFISRKQSYHGTTLGALALGGHVMRRKIYEPMLSPGISRVSPCYAYRGKTEGESDEAYVTRLAEELDAEFERVGPESVCAFVAEPVVGAALGCVPSVPGYFAAMRRVCDKHGALLIADEVMSGMGRTGYLHAWQSPLVNTAPDLQMIGKGLSGGYQPVAALLVSPKVVNVLTKGTGAFSHGQTYQAHAIGCAAAAAVQKIIMEPNMMEHVRKMGAALEKGLRERLADKWYIGDIRGAGLFRGIEFVMRKDDKTPFEISRQVASGVHKLGMQEPYLISLYPGIGTVEGLAGDFVLLAPPYTVTLGDIATIVEKAAHTINTYFEREFPSGE</sequence>
<dbReference type="FunFam" id="3.40.640.10:FF:000004">
    <property type="entry name" value="Acetylornithine aminotransferase"/>
    <property type="match status" value="1"/>
</dbReference>
<dbReference type="Gene3D" id="3.40.640.10">
    <property type="entry name" value="Type I PLP-dependent aspartate aminotransferase-like (Major domain)"/>
    <property type="match status" value="1"/>
</dbReference>
<evidence type="ECO:0000313" key="6">
    <source>
        <dbReference type="Proteomes" id="UP001316803"/>
    </source>
</evidence>
<comment type="similarity">
    <text evidence="2 4">Belongs to the class-III pyridoxal-phosphate-dependent aminotransferase family.</text>
</comment>